<keyword evidence="3" id="KW-1185">Reference proteome</keyword>
<evidence type="ECO:0000313" key="3">
    <source>
        <dbReference type="Proteomes" id="UP000828251"/>
    </source>
</evidence>
<protein>
    <submittedName>
        <fullName evidence="2">Uncharacterized protein</fullName>
    </submittedName>
</protein>
<organism evidence="2 3">
    <name type="scientific">Gossypium stocksii</name>
    <dbReference type="NCBI Taxonomy" id="47602"/>
    <lineage>
        <taxon>Eukaryota</taxon>
        <taxon>Viridiplantae</taxon>
        <taxon>Streptophyta</taxon>
        <taxon>Embryophyta</taxon>
        <taxon>Tracheophyta</taxon>
        <taxon>Spermatophyta</taxon>
        <taxon>Magnoliopsida</taxon>
        <taxon>eudicotyledons</taxon>
        <taxon>Gunneridae</taxon>
        <taxon>Pentapetalae</taxon>
        <taxon>rosids</taxon>
        <taxon>malvids</taxon>
        <taxon>Malvales</taxon>
        <taxon>Malvaceae</taxon>
        <taxon>Malvoideae</taxon>
        <taxon>Gossypium</taxon>
    </lineage>
</organism>
<evidence type="ECO:0000256" key="1">
    <source>
        <dbReference type="SAM" id="MobiDB-lite"/>
    </source>
</evidence>
<name>A0A9D3W4X3_9ROSI</name>
<accession>A0A9D3W4X3</accession>
<feature type="region of interest" description="Disordered" evidence="1">
    <location>
        <begin position="1"/>
        <end position="20"/>
    </location>
</feature>
<dbReference type="Proteomes" id="UP000828251">
    <property type="component" value="Unassembled WGS sequence"/>
</dbReference>
<reference evidence="2 3" key="1">
    <citation type="journal article" date="2021" name="Plant Biotechnol. J.">
        <title>Multi-omics assisted identification of the key and species-specific regulatory components of drought-tolerant mechanisms in Gossypium stocksii.</title>
        <authorList>
            <person name="Yu D."/>
            <person name="Ke L."/>
            <person name="Zhang D."/>
            <person name="Wu Y."/>
            <person name="Sun Y."/>
            <person name="Mei J."/>
            <person name="Sun J."/>
            <person name="Sun Y."/>
        </authorList>
    </citation>
    <scope>NUCLEOTIDE SEQUENCE [LARGE SCALE GENOMIC DNA]</scope>
    <source>
        <strain evidence="3">cv. E1</strain>
        <tissue evidence="2">Leaf</tissue>
    </source>
</reference>
<dbReference type="AlphaFoldDB" id="A0A9D3W4X3"/>
<dbReference type="EMBL" id="JAIQCV010000004">
    <property type="protein sequence ID" value="KAH1108063.1"/>
    <property type="molecule type" value="Genomic_DNA"/>
</dbReference>
<comment type="caution">
    <text evidence="2">The sequence shown here is derived from an EMBL/GenBank/DDBJ whole genome shotgun (WGS) entry which is preliminary data.</text>
</comment>
<dbReference type="OrthoDB" id="419167at2759"/>
<evidence type="ECO:0000313" key="2">
    <source>
        <dbReference type="EMBL" id="KAH1108063.1"/>
    </source>
</evidence>
<sequence>MQRKRQRQRQQQQPGRGDGRLYFNAATMKMLLSNLFKWEALPLLLIGIGVNQPYSLPQGISALGLPVTTIALVSTY</sequence>
<gene>
    <name evidence="2" type="ORF">J1N35_011831</name>
</gene>
<proteinExistence type="predicted"/>